<dbReference type="PANTHER" id="PTHR11236:SF9">
    <property type="entry name" value="ANTHRANILATE SYNTHASE COMPONENT 1"/>
    <property type="match status" value="1"/>
</dbReference>
<evidence type="ECO:0000256" key="5">
    <source>
        <dbReference type="ARBA" id="ARBA00023141"/>
    </source>
</evidence>
<keyword evidence="9" id="KW-0456">Lyase</keyword>
<comment type="catalytic activity">
    <reaction evidence="6">
        <text>chorismate + L-glutamine = anthranilate + pyruvate + L-glutamate + H(+)</text>
        <dbReference type="Rhea" id="RHEA:21732"/>
        <dbReference type="ChEBI" id="CHEBI:15361"/>
        <dbReference type="ChEBI" id="CHEBI:15378"/>
        <dbReference type="ChEBI" id="CHEBI:16567"/>
        <dbReference type="ChEBI" id="CHEBI:29748"/>
        <dbReference type="ChEBI" id="CHEBI:29985"/>
        <dbReference type="ChEBI" id="CHEBI:58359"/>
        <dbReference type="EC" id="4.1.3.27"/>
    </reaction>
</comment>
<evidence type="ECO:0000259" key="7">
    <source>
        <dbReference type="Pfam" id="PF00425"/>
    </source>
</evidence>
<dbReference type="EMBL" id="RXIF01000012">
    <property type="protein sequence ID" value="RZN63899.1"/>
    <property type="molecule type" value="Genomic_DNA"/>
</dbReference>
<organism evidence="9 10">
    <name type="scientific">Methanoliparum thermophilum</name>
    <dbReference type="NCBI Taxonomy" id="2491083"/>
    <lineage>
        <taxon>Archaea</taxon>
        <taxon>Methanobacteriati</taxon>
        <taxon>Methanobacteriota</taxon>
        <taxon>Candidatus Methanoliparia</taxon>
        <taxon>Candidatus Methanoliparales</taxon>
        <taxon>Candidatus Methanoliparaceae</taxon>
        <taxon>Candidatus Methanoliparum</taxon>
    </lineage>
</organism>
<keyword evidence="4" id="KW-0822">Tryptophan biosynthesis</keyword>
<protein>
    <recommendedName>
        <fullName evidence="3">anthranilate synthase</fullName>
        <ecNumber evidence="3">4.1.3.27</ecNumber>
    </recommendedName>
</protein>
<dbReference type="InterPro" id="IPR006805">
    <property type="entry name" value="Anth_synth_I_N"/>
</dbReference>
<keyword evidence="5" id="KW-0057">Aromatic amino acid biosynthesis</keyword>
<name>A0A520KRX0_METT2</name>
<dbReference type="GO" id="GO:0004049">
    <property type="term" value="F:anthranilate synthase activity"/>
    <property type="evidence" value="ECO:0007669"/>
    <property type="project" value="UniProtKB-EC"/>
</dbReference>
<evidence type="ECO:0000256" key="1">
    <source>
        <dbReference type="ARBA" id="ARBA00004873"/>
    </source>
</evidence>
<dbReference type="Gene3D" id="3.60.120.10">
    <property type="entry name" value="Anthranilate synthase"/>
    <property type="match status" value="1"/>
</dbReference>
<dbReference type="GO" id="GO:0000162">
    <property type="term" value="P:L-tryptophan biosynthetic process"/>
    <property type="evidence" value="ECO:0007669"/>
    <property type="project" value="UniProtKB-UniPathway"/>
</dbReference>
<dbReference type="Pfam" id="PF00425">
    <property type="entry name" value="Chorismate_bind"/>
    <property type="match status" value="1"/>
</dbReference>
<accession>A0A520KRX0</accession>
<dbReference type="PANTHER" id="PTHR11236">
    <property type="entry name" value="AMINOBENZOATE/ANTHRANILATE SYNTHASE"/>
    <property type="match status" value="1"/>
</dbReference>
<keyword evidence="4" id="KW-0028">Amino-acid biosynthesis</keyword>
<proteinExistence type="inferred from homology"/>
<dbReference type="Proteomes" id="UP000317158">
    <property type="component" value="Unassembled WGS sequence"/>
</dbReference>
<dbReference type="SUPFAM" id="SSF56322">
    <property type="entry name" value="ADC synthase"/>
    <property type="match status" value="1"/>
</dbReference>
<dbReference type="InterPro" id="IPR015890">
    <property type="entry name" value="Chorismate_C"/>
</dbReference>
<feature type="domain" description="Anthranilate synthase component I N-terminal" evidence="8">
    <location>
        <begin position="11"/>
        <end position="153"/>
    </location>
</feature>
<dbReference type="Pfam" id="PF04715">
    <property type="entry name" value="Anth_synt_I_N"/>
    <property type="match status" value="1"/>
</dbReference>
<evidence type="ECO:0000256" key="3">
    <source>
        <dbReference type="ARBA" id="ARBA00012266"/>
    </source>
</evidence>
<comment type="similarity">
    <text evidence="2">Belongs to the anthranilate synthase component I family.</text>
</comment>
<feature type="domain" description="Chorismate-utilising enzyme C-terminal" evidence="7">
    <location>
        <begin position="188"/>
        <end position="444"/>
    </location>
</feature>
<dbReference type="InterPro" id="IPR019999">
    <property type="entry name" value="Anth_synth_I-like"/>
</dbReference>
<dbReference type="PRINTS" id="PR00095">
    <property type="entry name" value="ANTSNTHASEI"/>
</dbReference>
<reference evidence="9 10" key="1">
    <citation type="journal article" date="2019" name="Nat. Microbiol.">
        <title>Wide diversity of methane and short-chain alkane metabolisms in uncultured archaea.</title>
        <authorList>
            <person name="Borrel G."/>
            <person name="Adam P.S."/>
            <person name="McKay L.J."/>
            <person name="Chen L.X."/>
            <person name="Sierra-Garcia I.N."/>
            <person name="Sieber C.M."/>
            <person name="Letourneur Q."/>
            <person name="Ghozlane A."/>
            <person name="Andersen G.L."/>
            <person name="Li W.J."/>
            <person name="Hallam S.J."/>
            <person name="Muyzer G."/>
            <person name="de Oliveira V.M."/>
            <person name="Inskeep W.P."/>
            <person name="Banfield J.F."/>
            <person name="Gribaldo S."/>
        </authorList>
    </citation>
    <scope>NUCLEOTIDE SEQUENCE [LARGE SCALE GENOMIC DNA]</scope>
    <source>
        <strain evidence="9">NM1a</strain>
    </source>
</reference>
<evidence type="ECO:0000259" key="8">
    <source>
        <dbReference type="Pfam" id="PF04715"/>
    </source>
</evidence>
<evidence type="ECO:0000256" key="4">
    <source>
        <dbReference type="ARBA" id="ARBA00022822"/>
    </source>
</evidence>
<dbReference type="EC" id="4.1.3.27" evidence="3"/>
<dbReference type="UniPathway" id="UPA00035">
    <property type="reaction ID" value="UER00040"/>
</dbReference>
<dbReference type="AlphaFoldDB" id="A0A520KRX0"/>
<comment type="caution">
    <text evidence="9">The sequence shown here is derived from an EMBL/GenBank/DDBJ whole genome shotgun (WGS) entry which is preliminary data.</text>
</comment>
<evidence type="ECO:0000256" key="6">
    <source>
        <dbReference type="ARBA" id="ARBA00047683"/>
    </source>
</evidence>
<evidence type="ECO:0000313" key="9">
    <source>
        <dbReference type="EMBL" id="RZN63899.1"/>
    </source>
</evidence>
<gene>
    <name evidence="9" type="ORF">EF806_06630</name>
</gene>
<evidence type="ECO:0000256" key="2">
    <source>
        <dbReference type="ARBA" id="ARBA00009562"/>
    </source>
</evidence>
<comment type="pathway">
    <text evidence="1">Amino-acid biosynthesis; L-tryptophan biosynthesis; L-tryptophan from chorismate: step 1/5.</text>
</comment>
<sequence>MKVKIKEIEYIDPLQLLLGIKENKYHFILESLGKTDRRARFTFLGCNPAAIINVGNNGTKIDVFKDIKGIDLYSGEIKEKNPFNALDLLYKDIISDIKNPFGEKAFLGGLLGVFKYDSVFPSLLNREVDGIYATFGFYDNVFVYDNRNKKLFLSSINDEESYFTIKQFDKEPDGKNSDILKIEMDADKDDYLKMVERSKEYIKDGDVFQVVISREEDITGYFDPYNLYLNLRQINPSPYMFYFDYGDILFGSSPETMASIFNRRLTINPIAGTTNRGKNDKEDQILEKNMIKDEKELSEHNMLVDLARNDVRRVSKSGSIKIEEYLNVLRYSHLQHIESVISGELRDDISEFKAIESTFPAGTLSGAPKIRAIEIIDELEKSRRDSYGGGIGYFSIDGSADFAIVIRSAIVKKLNDYFKIGIRAGAGIVADSVPENEFLETERKLKAVKSVLGV</sequence>
<evidence type="ECO:0000313" key="10">
    <source>
        <dbReference type="Proteomes" id="UP000317158"/>
    </source>
</evidence>
<dbReference type="InterPro" id="IPR005801">
    <property type="entry name" value="ADC_synthase"/>
</dbReference>